<evidence type="ECO:0000313" key="16">
    <source>
        <dbReference type="Proteomes" id="UP000053911"/>
    </source>
</evidence>
<dbReference type="GO" id="GO:0032259">
    <property type="term" value="P:methylation"/>
    <property type="evidence" value="ECO:0007669"/>
    <property type="project" value="UniProtKB-KW"/>
</dbReference>
<dbReference type="InterPro" id="IPR036388">
    <property type="entry name" value="WH-like_DNA-bd_sf"/>
</dbReference>
<sequence length="175" mass="19885">MIAVDLFKIRGRKLHIAVIHGEKIHGITFSLDGEEFLQERIKALVEHLQKRGIEVDLREKESGFPQLVYNVLVGEIKNDEALKYLSFEGTTPFEKKVYEALTKKVKRGRVITYGELAKMLKSSPRAVGGAMKRNPYPIVVPCHRVVASNGLGWYTPKIDYKKFLLMLEGVKGWTS</sequence>
<evidence type="ECO:0000259" key="13">
    <source>
        <dbReference type="Pfam" id="PF01035"/>
    </source>
</evidence>
<dbReference type="InterPro" id="IPR036217">
    <property type="entry name" value="MethylDNA_cys_MeTrfase_DNAb"/>
</dbReference>
<dbReference type="NCBIfam" id="NF041132">
    <property type="entry name" value="DNA_protcyst_Mta_Thcoc"/>
    <property type="match status" value="1"/>
</dbReference>
<keyword evidence="10" id="KW-0227">DNA damage</keyword>
<dbReference type="InterPro" id="IPR054936">
    <property type="entry name" value="DNA_protcyst_Mta_Thcoc"/>
</dbReference>
<dbReference type="Gene3D" id="1.10.10.10">
    <property type="entry name" value="Winged helix-like DNA-binding domain superfamily/Winged helix DNA-binding domain"/>
    <property type="match status" value="1"/>
</dbReference>
<dbReference type="GO" id="GO:0005737">
    <property type="term" value="C:cytoplasm"/>
    <property type="evidence" value="ECO:0007669"/>
    <property type="project" value="UniProtKB-SubCell"/>
</dbReference>
<comment type="function">
    <text evidence="2">Involved in the cellular defense against the biological effects of O6-methylguanine (O6-MeG) and O4-methylthymine (O4-MeT) in DNA. Repairs the methylated nucleobase in DNA by stoichiometrically transferring the methyl group to a cysteine residue in the enzyme. This is a suicide reaction: the enzyme is irreversibly inactivated.</text>
</comment>
<dbReference type="EC" id="2.1.1.63" evidence="5"/>
<dbReference type="SUPFAM" id="SSF46767">
    <property type="entry name" value="Methylated DNA-protein cysteine methyltransferase, C-terminal domain"/>
    <property type="match status" value="1"/>
</dbReference>
<dbReference type="CDD" id="cd06445">
    <property type="entry name" value="ATase"/>
    <property type="match status" value="1"/>
</dbReference>
<dbReference type="InterPro" id="IPR014048">
    <property type="entry name" value="MethylDNA_cys_MeTrfase_DNA-bd"/>
</dbReference>
<protein>
    <recommendedName>
        <fullName evidence="6">Methylated-DNA--protein-cysteine methyltransferase</fullName>
        <ecNumber evidence="5">2.1.1.63</ecNumber>
    </recommendedName>
</protein>
<evidence type="ECO:0000256" key="3">
    <source>
        <dbReference type="ARBA" id="ARBA00004496"/>
    </source>
</evidence>
<dbReference type="PANTHER" id="PTHR46460">
    <property type="entry name" value="METHYLATED-DNA--PROTEIN-CYSTEINE METHYLTRANSFERASE"/>
    <property type="match status" value="1"/>
</dbReference>
<evidence type="ECO:0000256" key="8">
    <source>
        <dbReference type="ARBA" id="ARBA00022603"/>
    </source>
</evidence>
<dbReference type="FunFam" id="1.10.10.10:FF:000214">
    <property type="entry name" value="Methylated-DNA--protein-cysteine methyltransferase"/>
    <property type="match status" value="1"/>
</dbReference>
<keyword evidence="9 15" id="KW-0808">Transferase</keyword>
<dbReference type="SUPFAM" id="SSF53155">
    <property type="entry name" value="Methylated DNA-protein cysteine methyltransferase domain"/>
    <property type="match status" value="1"/>
</dbReference>
<comment type="similarity">
    <text evidence="4">Belongs to the MGMT family.</text>
</comment>
<evidence type="ECO:0000313" key="15">
    <source>
        <dbReference type="EMBL" id="KUK16714.1"/>
    </source>
</evidence>
<dbReference type="RefSeq" id="WP_152880232.1">
    <property type="nucleotide sequence ID" value="NZ_LGFD01000074.1"/>
</dbReference>
<dbReference type="EMBL" id="LGFD01000074">
    <property type="protein sequence ID" value="KUK16714.1"/>
    <property type="molecule type" value="Genomic_DNA"/>
</dbReference>
<keyword evidence="11" id="KW-0234">DNA repair</keyword>
<dbReference type="Pfam" id="PF01035">
    <property type="entry name" value="DNA_binding_1"/>
    <property type="match status" value="1"/>
</dbReference>
<dbReference type="Proteomes" id="UP000053911">
    <property type="component" value="Unassembled WGS sequence"/>
</dbReference>
<evidence type="ECO:0000259" key="14">
    <source>
        <dbReference type="Pfam" id="PF09153"/>
    </source>
</evidence>
<dbReference type="InterPro" id="IPR001497">
    <property type="entry name" value="MethylDNA_cys_MeTrfase_AS"/>
</dbReference>
<evidence type="ECO:0000256" key="7">
    <source>
        <dbReference type="ARBA" id="ARBA00022490"/>
    </source>
</evidence>
<evidence type="ECO:0000256" key="9">
    <source>
        <dbReference type="ARBA" id="ARBA00022679"/>
    </source>
</evidence>
<evidence type="ECO:0000256" key="4">
    <source>
        <dbReference type="ARBA" id="ARBA00008711"/>
    </source>
</evidence>
<dbReference type="GO" id="GO:0006281">
    <property type="term" value="P:DNA repair"/>
    <property type="evidence" value="ECO:0007669"/>
    <property type="project" value="UniProtKB-KW"/>
</dbReference>
<organism evidence="15 16">
    <name type="scientific">Thermococcus sibiricus</name>
    <dbReference type="NCBI Taxonomy" id="172049"/>
    <lineage>
        <taxon>Archaea</taxon>
        <taxon>Methanobacteriati</taxon>
        <taxon>Methanobacteriota</taxon>
        <taxon>Thermococci</taxon>
        <taxon>Thermococcales</taxon>
        <taxon>Thermococcaceae</taxon>
        <taxon>Thermococcus</taxon>
    </lineage>
</organism>
<reference evidence="16" key="1">
    <citation type="journal article" date="2015" name="MBio">
        <title>Genome-Resolved Metagenomic Analysis Reveals Roles for Candidate Phyla and Other Microbial Community Members in Biogeochemical Transformations in Oil Reservoirs.</title>
        <authorList>
            <person name="Hu P."/>
            <person name="Tom L."/>
            <person name="Singh A."/>
            <person name="Thomas B.C."/>
            <person name="Baker B.J."/>
            <person name="Piceno Y.M."/>
            <person name="Andersen G.L."/>
            <person name="Banfield J.F."/>
        </authorList>
    </citation>
    <scope>NUCLEOTIDE SEQUENCE [LARGE SCALE GENOMIC DNA]</scope>
</reference>
<keyword evidence="7" id="KW-0963">Cytoplasm</keyword>
<dbReference type="PATRIC" id="fig|172049.5.peg.260"/>
<evidence type="ECO:0000256" key="6">
    <source>
        <dbReference type="ARBA" id="ARBA00015377"/>
    </source>
</evidence>
<evidence type="ECO:0000256" key="1">
    <source>
        <dbReference type="ARBA" id="ARBA00001286"/>
    </source>
</evidence>
<evidence type="ECO:0000256" key="12">
    <source>
        <dbReference type="ARBA" id="ARBA00049348"/>
    </source>
</evidence>
<dbReference type="NCBIfam" id="TIGR00589">
    <property type="entry name" value="ogt"/>
    <property type="match status" value="1"/>
</dbReference>
<dbReference type="NCBIfam" id="NF003022">
    <property type="entry name" value="PRK03887.1"/>
    <property type="match status" value="1"/>
</dbReference>
<dbReference type="AlphaFoldDB" id="A0A101EKA7"/>
<dbReference type="Gene3D" id="3.30.160.70">
    <property type="entry name" value="Methylated DNA-protein cysteine methyltransferase domain"/>
    <property type="match status" value="1"/>
</dbReference>
<dbReference type="PANTHER" id="PTHR46460:SF1">
    <property type="entry name" value="METHYLATED-DNA--PROTEIN-CYSTEINE METHYLTRANSFERASE"/>
    <property type="match status" value="1"/>
</dbReference>
<name>A0A101EKA7_9EURY</name>
<feature type="domain" description="Methylated-DNA-[protein]-cysteine S-methyltransferase DNA binding" evidence="13">
    <location>
        <begin position="92"/>
        <end position="170"/>
    </location>
</feature>
<evidence type="ECO:0000256" key="10">
    <source>
        <dbReference type="ARBA" id="ARBA00022763"/>
    </source>
</evidence>
<dbReference type="GO" id="GO:0003908">
    <property type="term" value="F:methylated-DNA-[protein]-cysteine S-methyltransferase activity"/>
    <property type="evidence" value="ECO:0007669"/>
    <property type="project" value="UniProtKB-EC"/>
</dbReference>
<dbReference type="InterPro" id="IPR015236">
    <property type="entry name" value="MGMT_N"/>
</dbReference>
<dbReference type="InterPro" id="IPR036631">
    <property type="entry name" value="MGMT_N_sf"/>
</dbReference>
<evidence type="ECO:0000256" key="2">
    <source>
        <dbReference type="ARBA" id="ARBA00003317"/>
    </source>
</evidence>
<accession>A0A101EKA7</accession>
<dbReference type="PROSITE" id="PS00374">
    <property type="entry name" value="MGMT"/>
    <property type="match status" value="1"/>
</dbReference>
<dbReference type="Pfam" id="PF09153">
    <property type="entry name" value="MGMT_N"/>
    <property type="match status" value="1"/>
</dbReference>
<comment type="catalytic activity">
    <reaction evidence="1">
        <text>a 4-O-methyl-thymidine in DNA + L-cysteinyl-[protein] = a thymidine in DNA + S-methyl-L-cysteinyl-[protein]</text>
        <dbReference type="Rhea" id="RHEA:53428"/>
        <dbReference type="Rhea" id="RHEA-COMP:10131"/>
        <dbReference type="Rhea" id="RHEA-COMP:10132"/>
        <dbReference type="Rhea" id="RHEA-COMP:13555"/>
        <dbReference type="Rhea" id="RHEA-COMP:13556"/>
        <dbReference type="ChEBI" id="CHEBI:29950"/>
        <dbReference type="ChEBI" id="CHEBI:82612"/>
        <dbReference type="ChEBI" id="CHEBI:137386"/>
        <dbReference type="ChEBI" id="CHEBI:137387"/>
        <dbReference type="EC" id="2.1.1.63"/>
    </reaction>
</comment>
<gene>
    <name evidence="15" type="ORF">XD54_1993</name>
</gene>
<evidence type="ECO:0000256" key="11">
    <source>
        <dbReference type="ARBA" id="ARBA00023204"/>
    </source>
</evidence>
<comment type="subcellular location">
    <subcellularLocation>
        <location evidence="3">Cytoplasm</location>
    </subcellularLocation>
</comment>
<comment type="catalytic activity">
    <reaction evidence="12">
        <text>a 6-O-methyl-2'-deoxyguanosine in DNA + L-cysteinyl-[protein] = S-methyl-L-cysteinyl-[protein] + a 2'-deoxyguanosine in DNA</text>
        <dbReference type="Rhea" id="RHEA:24000"/>
        <dbReference type="Rhea" id="RHEA-COMP:10131"/>
        <dbReference type="Rhea" id="RHEA-COMP:10132"/>
        <dbReference type="Rhea" id="RHEA-COMP:11367"/>
        <dbReference type="Rhea" id="RHEA-COMP:11368"/>
        <dbReference type="ChEBI" id="CHEBI:29950"/>
        <dbReference type="ChEBI" id="CHEBI:82612"/>
        <dbReference type="ChEBI" id="CHEBI:85445"/>
        <dbReference type="ChEBI" id="CHEBI:85448"/>
        <dbReference type="EC" id="2.1.1.63"/>
    </reaction>
</comment>
<feature type="domain" description="Methylated DNA-protein cysteine methyltransferase ribonuclease H-like" evidence="14">
    <location>
        <begin position="1"/>
        <end position="85"/>
    </location>
</feature>
<comment type="caution">
    <text evidence="15">The sequence shown here is derived from an EMBL/GenBank/DDBJ whole genome shotgun (WGS) entry which is preliminary data.</text>
</comment>
<evidence type="ECO:0000256" key="5">
    <source>
        <dbReference type="ARBA" id="ARBA00011918"/>
    </source>
</evidence>
<keyword evidence="8 15" id="KW-0489">Methyltransferase</keyword>
<proteinExistence type="inferred from homology"/>